<feature type="non-terminal residue" evidence="1">
    <location>
        <position position="1"/>
    </location>
</feature>
<name>A0A5C3LI46_9AGAR</name>
<evidence type="ECO:0000313" key="1">
    <source>
        <dbReference type="EMBL" id="TFK31566.1"/>
    </source>
</evidence>
<organism evidence="1 2">
    <name type="scientific">Crucibulum laeve</name>
    <dbReference type="NCBI Taxonomy" id="68775"/>
    <lineage>
        <taxon>Eukaryota</taxon>
        <taxon>Fungi</taxon>
        <taxon>Dikarya</taxon>
        <taxon>Basidiomycota</taxon>
        <taxon>Agaricomycotina</taxon>
        <taxon>Agaricomycetes</taxon>
        <taxon>Agaricomycetidae</taxon>
        <taxon>Agaricales</taxon>
        <taxon>Agaricineae</taxon>
        <taxon>Nidulariaceae</taxon>
        <taxon>Crucibulum</taxon>
    </lineage>
</organism>
<evidence type="ECO:0008006" key="3">
    <source>
        <dbReference type="Google" id="ProtNLM"/>
    </source>
</evidence>
<sequence length="98" mass="11311">LIHLQTGHAPLSGYLNHIGKTPLDRCPTCWKHLCEHIQEMVQHYMLDCPVYARERSILDCKLGHNARNFKYLVSSKKGIKVLSIYVAHTKQLDLTSQR</sequence>
<dbReference type="Proteomes" id="UP000308652">
    <property type="component" value="Unassembled WGS sequence"/>
</dbReference>
<proteinExistence type="predicted"/>
<evidence type="ECO:0000313" key="2">
    <source>
        <dbReference type="Proteomes" id="UP000308652"/>
    </source>
</evidence>
<protein>
    <recommendedName>
        <fullName evidence="3">Reverse transcriptase zinc-binding domain-containing protein</fullName>
    </recommendedName>
</protein>
<dbReference type="EMBL" id="ML213733">
    <property type="protein sequence ID" value="TFK31566.1"/>
    <property type="molecule type" value="Genomic_DNA"/>
</dbReference>
<gene>
    <name evidence="1" type="ORF">BDQ12DRAFT_618686</name>
</gene>
<dbReference type="STRING" id="68775.A0A5C3LI46"/>
<keyword evidence="2" id="KW-1185">Reference proteome</keyword>
<dbReference type="AlphaFoldDB" id="A0A5C3LI46"/>
<reference evidence="1 2" key="1">
    <citation type="journal article" date="2019" name="Nat. Ecol. Evol.">
        <title>Megaphylogeny resolves global patterns of mushroom evolution.</title>
        <authorList>
            <person name="Varga T."/>
            <person name="Krizsan K."/>
            <person name="Foldi C."/>
            <person name="Dima B."/>
            <person name="Sanchez-Garcia M."/>
            <person name="Sanchez-Ramirez S."/>
            <person name="Szollosi G.J."/>
            <person name="Szarkandi J.G."/>
            <person name="Papp V."/>
            <person name="Albert L."/>
            <person name="Andreopoulos W."/>
            <person name="Angelini C."/>
            <person name="Antonin V."/>
            <person name="Barry K.W."/>
            <person name="Bougher N.L."/>
            <person name="Buchanan P."/>
            <person name="Buyck B."/>
            <person name="Bense V."/>
            <person name="Catcheside P."/>
            <person name="Chovatia M."/>
            <person name="Cooper J."/>
            <person name="Damon W."/>
            <person name="Desjardin D."/>
            <person name="Finy P."/>
            <person name="Geml J."/>
            <person name="Haridas S."/>
            <person name="Hughes K."/>
            <person name="Justo A."/>
            <person name="Karasinski D."/>
            <person name="Kautmanova I."/>
            <person name="Kiss B."/>
            <person name="Kocsube S."/>
            <person name="Kotiranta H."/>
            <person name="LaButti K.M."/>
            <person name="Lechner B.E."/>
            <person name="Liimatainen K."/>
            <person name="Lipzen A."/>
            <person name="Lukacs Z."/>
            <person name="Mihaltcheva S."/>
            <person name="Morgado L.N."/>
            <person name="Niskanen T."/>
            <person name="Noordeloos M.E."/>
            <person name="Ohm R.A."/>
            <person name="Ortiz-Santana B."/>
            <person name="Ovrebo C."/>
            <person name="Racz N."/>
            <person name="Riley R."/>
            <person name="Savchenko A."/>
            <person name="Shiryaev A."/>
            <person name="Soop K."/>
            <person name="Spirin V."/>
            <person name="Szebenyi C."/>
            <person name="Tomsovsky M."/>
            <person name="Tulloss R.E."/>
            <person name="Uehling J."/>
            <person name="Grigoriev I.V."/>
            <person name="Vagvolgyi C."/>
            <person name="Papp T."/>
            <person name="Martin F.M."/>
            <person name="Miettinen O."/>
            <person name="Hibbett D.S."/>
            <person name="Nagy L.G."/>
        </authorList>
    </citation>
    <scope>NUCLEOTIDE SEQUENCE [LARGE SCALE GENOMIC DNA]</scope>
    <source>
        <strain evidence="1 2">CBS 166.37</strain>
    </source>
</reference>
<dbReference type="OrthoDB" id="3267074at2759"/>
<accession>A0A5C3LI46</accession>